<dbReference type="KEGG" id="halg:HUG10_05805"/>
<evidence type="ECO:0000313" key="4">
    <source>
        <dbReference type="Proteomes" id="UP000509750"/>
    </source>
</evidence>
<keyword evidence="1" id="KW-1133">Transmembrane helix</keyword>
<dbReference type="Pfam" id="PF25231">
    <property type="entry name" value="DUF7847"/>
    <property type="match status" value="1"/>
</dbReference>
<dbReference type="Proteomes" id="UP000509750">
    <property type="component" value="Chromosome"/>
</dbReference>
<dbReference type="OrthoDB" id="241125at2157"/>
<keyword evidence="1" id="KW-0812">Transmembrane</keyword>
<sequence length="278" mass="28377">MALLHAFRASLGAIGRNPAILLVTGLIALVQLPQLVAQTFSPVVGAVVSIVFSLVYVVAIPYVQGGLIGMADEALDGRTSLGTFHRAGTEHYVSVLVAYLLVLAVNLVVGGGLFFVGFIALVFALGANLSTAAMIGIGVVAVALLVVYVVAFAFVQFYGQAIVLEDLGGVDGLKRSIGTVRANLLPVFLYTVVVGVIGGVFGLIAGASSLLTSPQSTPGLPLPDPSLPLVVGASVVMIVSTTLFTALFLTFSVAFYRDLRAGETAGSAGRDGAASPSL</sequence>
<feature type="transmembrane region" description="Helical" evidence="1">
    <location>
        <begin position="184"/>
        <end position="207"/>
    </location>
</feature>
<name>A0A7D5GE26_9EURY</name>
<dbReference type="AlphaFoldDB" id="A0A7D5GE26"/>
<gene>
    <name evidence="3" type="ORF">HUG10_05805</name>
</gene>
<keyword evidence="1" id="KW-0472">Membrane</keyword>
<protein>
    <recommendedName>
        <fullName evidence="2">DUF7847 domain-containing protein</fullName>
    </recommendedName>
</protein>
<organism evidence="3 4">
    <name type="scientific">Halorarum halophilum</name>
    <dbReference type="NCBI Taxonomy" id="2743090"/>
    <lineage>
        <taxon>Archaea</taxon>
        <taxon>Methanobacteriati</taxon>
        <taxon>Methanobacteriota</taxon>
        <taxon>Stenosarchaea group</taxon>
        <taxon>Halobacteria</taxon>
        <taxon>Halobacteriales</taxon>
        <taxon>Haloferacaceae</taxon>
        <taxon>Halorarum</taxon>
    </lineage>
</organism>
<accession>A0A7D5GE26</accession>
<dbReference type="RefSeq" id="WP_179168663.1">
    <property type="nucleotide sequence ID" value="NZ_CP058529.1"/>
</dbReference>
<dbReference type="GeneID" id="56028328"/>
<feature type="domain" description="DUF7847" evidence="2">
    <location>
        <begin position="1"/>
        <end position="259"/>
    </location>
</feature>
<feature type="transmembrane region" description="Helical" evidence="1">
    <location>
        <begin position="47"/>
        <end position="71"/>
    </location>
</feature>
<feature type="transmembrane region" description="Helical" evidence="1">
    <location>
        <begin position="92"/>
        <end position="125"/>
    </location>
</feature>
<dbReference type="EMBL" id="CP058529">
    <property type="protein sequence ID" value="QLG27088.1"/>
    <property type="molecule type" value="Genomic_DNA"/>
</dbReference>
<feature type="transmembrane region" description="Helical" evidence="1">
    <location>
        <begin position="227"/>
        <end position="251"/>
    </location>
</feature>
<evidence type="ECO:0000256" key="1">
    <source>
        <dbReference type="SAM" id="Phobius"/>
    </source>
</evidence>
<dbReference type="InterPro" id="IPR057169">
    <property type="entry name" value="DUF7847"/>
</dbReference>
<evidence type="ECO:0000259" key="2">
    <source>
        <dbReference type="Pfam" id="PF25231"/>
    </source>
</evidence>
<feature type="transmembrane region" description="Helical" evidence="1">
    <location>
        <begin position="131"/>
        <end position="155"/>
    </location>
</feature>
<evidence type="ECO:0000313" key="3">
    <source>
        <dbReference type="EMBL" id="QLG27088.1"/>
    </source>
</evidence>
<keyword evidence="4" id="KW-1185">Reference proteome</keyword>
<reference evidence="3 4" key="1">
    <citation type="submission" date="2020-07" db="EMBL/GenBank/DDBJ databases">
        <title>Gai3-2, isolated from salt lake.</title>
        <authorList>
            <person name="Cui H."/>
            <person name="Shi X."/>
        </authorList>
    </citation>
    <scope>NUCLEOTIDE SEQUENCE [LARGE SCALE GENOMIC DNA]</scope>
    <source>
        <strain evidence="3 4">Gai3-2</strain>
    </source>
</reference>
<proteinExistence type="predicted"/>